<keyword evidence="2" id="KW-1185">Reference proteome</keyword>
<name>A0ABW1NUB8_9ACTN</name>
<evidence type="ECO:0000313" key="1">
    <source>
        <dbReference type="EMBL" id="MFC6086309.1"/>
    </source>
</evidence>
<dbReference type="RefSeq" id="WP_380761369.1">
    <property type="nucleotide sequence ID" value="NZ_JBHSRF010000083.1"/>
</dbReference>
<reference evidence="2" key="1">
    <citation type="journal article" date="2019" name="Int. J. Syst. Evol. Microbiol.">
        <title>The Global Catalogue of Microorganisms (GCM) 10K type strain sequencing project: providing services to taxonomists for standard genome sequencing and annotation.</title>
        <authorList>
            <consortium name="The Broad Institute Genomics Platform"/>
            <consortium name="The Broad Institute Genome Sequencing Center for Infectious Disease"/>
            <person name="Wu L."/>
            <person name="Ma J."/>
        </authorList>
    </citation>
    <scope>NUCLEOTIDE SEQUENCE [LARGE SCALE GENOMIC DNA]</scope>
    <source>
        <strain evidence="2">JCM 30346</strain>
    </source>
</reference>
<comment type="caution">
    <text evidence="1">The sequence shown here is derived from an EMBL/GenBank/DDBJ whole genome shotgun (WGS) entry which is preliminary data.</text>
</comment>
<protein>
    <submittedName>
        <fullName evidence="1">Uncharacterized protein</fullName>
    </submittedName>
</protein>
<sequence length="250" mass="26808">MSHPADRSAQGEQAFPEAGLDAFLSHFIIGLRFNSGGRAGDFATFALPAAVQTVVRSQGFMAGRDGGRAVFPLPEGSTLDGQINRDDFLVAPRGFFQPDREQVWLQILNLDAKGETPFGPVRIILGETFKREYPDLFQPSFGAAQSIGGRGFPARLFFSPNAIVETPLGAWKTRAKALVGAEVTEFPPIGSNPTLQEPVALDPVESLRALDDPRAVERLEPVATINALAHAIDAVVHDAASAFTSIQRSA</sequence>
<organism evidence="1 2">
    <name type="scientific">Sphaerisporangium aureirubrum</name>
    <dbReference type="NCBI Taxonomy" id="1544736"/>
    <lineage>
        <taxon>Bacteria</taxon>
        <taxon>Bacillati</taxon>
        <taxon>Actinomycetota</taxon>
        <taxon>Actinomycetes</taxon>
        <taxon>Streptosporangiales</taxon>
        <taxon>Streptosporangiaceae</taxon>
        <taxon>Sphaerisporangium</taxon>
    </lineage>
</organism>
<evidence type="ECO:0000313" key="2">
    <source>
        <dbReference type="Proteomes" id="UP001596137"/>
    </source>
</evidence>
<accession>A0ABW1NUB8</accession>
<dbReference type="Proteomes" id="UP001596137">
    <property type="component" value="Unassembled WGS sequence"/>
</dbReference>
<gene>
    <name evidence="1" type="ORF">ACFP1K_34425</name>
</gene>
<proteinExistence type="predicted"/>
<dbReference type="EMBL" id="JBHSRF010000083">
    <property type="protein sequence ID" value="MFC6086309.1"/>
    <property type="molecule type" value="Genomic_DNA"/>
</dbReference>